<dbReference type="EMBL" id="MQVS01000001">
    <property type="protein sequence ID" value="OKL52865.1"/>
    <property type="molecule type" value="Genomic_DNA"/>
</dbReference>
<evidence type="ECO:0000256" key="4">
    <source>
        <dbReference type="ARBA" id="ARBA00009503"/>
    </source>
</evidence>
<dbReference type="GO" id="GO:0004156">
    <property type="term" value="F:dihydropteroate synthase activity"/>
    <property type="evidence" value="ECO:0007669"/>
    <property type="project" value="UniProtKB-EC"/>
</dbReference>
<dbReference type="PROSITE" id="PS00793">
    <property type="entry name" value="DHPS_2"/>
    <property type="match status" value="1"/>
</dbReference>
<dbReference type="NCBIfam" id="TIGR01496">
    <property type="entry name" value="DHPS"/>
    <property type="match status" value="1"/>
</dbReference>
<evidence type="ECO:0000256" key="6">
    <source>
        <dbReference type="ARBA" id="ARBA00022679"/>
    </source>
</evidence>
<feature type="domain" description="Pterin-binding" evidence="11">
    <location>
        <begin position="8"/>
        <end position="264"/>
    </location>
</feature>
<comment type="pathway">
    <text evidence="3 10">Cofactor biosynthesis; tetrahydrofolate biosynthesis; 7,8-dihydrofolate from 2-amino-4-hydroxy-6-hydroxymethyl-7,8-dihydropteridine diphosphate and 4-aminobenzoate: step 1/2.</text>
</comment>
<evidence type="ECO:0000256" key="2">
    <source>
        <dbReference type="ARBA" id="ARBA00001946"/>
    </source>
</evidence>
<evidence type="ECO:0000256" key="7">
    <source>
        <dbReference type="ARBA" id="ARBA00022723"/>
    </source>
</evidence>
<dbReference type="AlphaFoldDB" id="A0A1Q5PZJ0"/>
<dbReference type="PROSITE" id="PS00792">
    <property type="entry name" value="DHPS_1"/>
    <property type="match status" value="1"/>
</dbReference>
<dbReference type="GO" id="GO:0046872">
    <property type="term" value="F:metal ion binding"/>
    <property type="evidence" value="ECO:0007669"/>
    <property type="project" value="UniProtKB-KW"/>
</dbReference>
<keyword evidence="8 10" id="KW-0460">Magnesium</keyword>
<protein>
    <recommendedName>
        <fullName evidence="5 10">Dihydropteroate synthase</fullName>
        <shortName evidence="10">DHPS</shortName>
        <ecNumber evidence="5 10">2.5.1.15</ecNumber>
    </recommendedName>
    <alternativeName>
        <fullName evidence="10">Dihydropteroate pyrophosphorylase</fullName>
    </alternativeName>
</protein>
<comment type="cofactor">
    <cofactor evidence="2 10">
        <name>Mg(2+)</name>
        <dbReference type="ChEBI" id="CHEBI:18420"/>
    </cofactor>
</comment>
<keyword evidence="13" id="KW-1185">Reference proteome</keyword>
<comment type="caution">
    <text evidence="12">The sequence shown here is derived from an EMBL/GenBank/DDBJ whole genome shotgun (WGS) entry which is preliminary data.</text>
</comment>
<dbReference type="GO" id="GO:0046654">
    <property type="term" value="P:tetrahydrofolate biosynthetic process"/>
    <property type="evidence" value="ECO:0007669"/>
    <property type="project" value="UniProtKB-UniPathway"/>
</dbReference>
<name>A0A1Q5PZJ0_9ACTO</name>
<comment type="catalytic activity">
    <reaction evidence="1">
        <text>(7,8-dihydropterin-6-yl)methyl diphosphate + 4-aminobenzoate = 7,8-dihydropteroate + diphosphate</text>
        <dbReference type="Rhea" id="RHEA:19949"/>
        <dbReference type="ChEBI" id="CHEBI:17836"/>
        <dbReference type="ChEBI" id="CHEBI:17839"/>
        <dbReference type="ChEBI" id="CHEBI:33019"/>
        <dbReference type="ChEBI" id="CHEBI:72950"/>
        <dbReference type="EC" id="2.5.1.15"/>
    </reaction>
</comment>
<evidence type="ECO:0000256" key="5">
    <source>
        <dbReference type="ARBA" id="ARBA00012458"/>
    </source>
</evidence>
<proteinExistence type="inferred from homology"/>
<evidence type="ECO:0000256" key="1">
    <source>
        <dbReference type="ARBA" id="ARBA00000012"/>
    </source>
</evidence>
<evidence type="ECO:0000313" key="13">
    <source>
        <dbReference type="Proteomes" id="UP000185612"/>
    </source>
</evidence>
<dbReference type="Proteomes" id="UP000185612">
    <property type="component" value="Unassembled WGS sequence"/>
</dbReference>
<evidence type="ECO:0000256" key="9">
    <source>
        <dbReference type="ARBA" id="ARBA00022909"/>
    </source>
</evidence>
<dbReference type="UniPathway" id="UPA00077">
    <property type="reaction ID" value="UER00156"/>
</dbReference>
<keyword evidence="7 10" id="KW-0479">Metal-binding</keyword>
<accession>A0A1Q5PZJ0</accession>
<comment type="similarity">
    <text evidence="4 10">Belongs to the DHPS family.</text>
</comment>
<gene>
    <name evidence="12" type="ORF">BSZ40_00515</name>
</gene>
<dbReference type="InterPro" id="IPR011005">
    <property type="entry name" value="Dihydropteroate_synth-like_sf"/>
</dbReference>
<dbReference type="EC" id="2.5.1.15" evidence="5 10"/>
<dbReference type="InterPro" id="IPR006390">
    <property type="entry name" value="DHP_synth_dom"/>
</dbReference>
<evidence type="ECO:0000259" key="11">
    <source>
        <dbReference type="PROSITE" id="PS50972"/>
    </source>
</evidence>
<dbReference type="GO" id="GO:0046656">
    <property type="term" value="P:folic acid biosynthetic process"/>
    <property type="evidence" value="ECO:0007669"/>
    <property type="project" value="UniProtKB-KW"/>
</dbReference>
<dbReference type="FunCoup" id="A0A1Q5PZJ0">
    <property type="interactions" value="135"/>
</dbReference>
<dbReference type="STRING" id="52770.BSZ40_00515"/>
<dbReference type="PANTHER" id="PTHR20941">
    <property type="entry name" value="FOLATE SYNTHESIS PROTEINS"/>
    <property type="match status" value="1"/>
</dbReference>
<dbReference type="GO" id="GO:0005829">
    <property type="term" value="C:cytosol"/>
    <property type="evidence" value="ECO:0007669"/>
    <property type="project" value="TreeGrafter"/>
</dbReference>
<comment type="function">
    <text evidence="10">Catalyzes the condensation of para-aminobenzoate (pABA) with 6-hydroxymethyl-7,8-dihydropterin diphosphate (DHPt-PP) to form 7,8-dihydropteroate (H2Pte), the immediate precursor of folate derivatives.</text>
</comment>
<dbReference type="CDD" id="cd00739">
    <property type="entry name" value="DHPS"/>
    <property type="match status" value="1"/>
</dbReference>
<evidence type="ECO:0000256" key="10">
    <source>
        <dbReference type="RuleBase" id="RU361205"/>
    </source>
</evidence>
<dbReference type="Gene3D" id="3.20.20.20">
    <property type="entry name" value="Dihydropteroate synthase-like"/>
    <property type="match status" value="1"/>
</dbReference>
<evidence type="ECO:0000256" key="8">
    <source>
        <dbReference type="ARBA" id="ARBA00022842"/>
    </source>
</evidence>
<dbReference type="InParanoid" id="A0A1Q5PZJ0"/>
<evidence type="ECO:0000313" key="12">
    <source>
        <dbReference type="EMBL" id="OKL52865.1"/>
    </source>
</evidence>
<reference evidence="13" key="1">
    <citation type="submission" date="2016-12" db="EMBL/GenBank/DDBJ databases">
        <authorList>
            <person name="Meng X."/>
        </authorList>
    </citation>
    <scope>NUCLEOTIDE SEQUENCE [LARGE SCALE GENOMIC DNA]</scope>
    <source>
        <strain evidence="13">DSM 20732</strain>
    </source>
</reference>
<keyword evidence="9 10" id="KW-0289">Folate biosynthesis</keyword>
<dbReference type="InterPro" id="IPR000489">
    <property type="entry name" value="Pterin-binding_dom"/>
</dbReference>
<dbReference type="SUPFAM" id="SSF51717">
    <property type="entry name" value="Dihydropteroate synthetase-like"/>
    <property type="match status" value="1"/>
</dbReference>
<dbReference type="Pfam" id="PF00809">
    <property type="entry name" value="Pterin_bind"/>
    <property type="match status" value="1"/>
</dbReference>
<keyword evidence="6 10" id="KW-0808">Transferase</keyword>
<dbReference type="PROSITE" id="PS50972">
    <property type="entry name" value="PTERIN_BINDING"/>
    <property type="match status" value="1"/>
</dbReference>
<dbReference type="InterPro" id="IPR045031">
    <property type="entry name" value="DHP_synth-like"/>
</dbReference>
<evidence type="ECO:0000256" key="3">
    <source>
        <dbReference type="ARBA" id="ARBA00004763"/>
    </source>
</evidence>
<sequence>MGLPPGRTALLGVVNTTPDSFSDGGQFLDSSAAIDHARNLLGAGADIVDVGGYSTRPGAAPVPPTEEAARILPVVRALAADGVVVSVDTFRSDVARAAIKAGARIINDVSGTHADPAMAEVVADAGVVYICQHWRGTPETMDSLATYTDLLGQVRDELASRLTALERAGVAADKVVVDPGLGFAKDADQSWQVAAHWEFFAELGHPVLLGASRKRMLAAVLGEGGQRPARDRDVATAAFTALAAASGVWGVRVHDVAASADARAVGARWRQARQTSDTQESNAH</sequence>
<organism evidence="12 13">
    <name type="scientific">Buchananella hordeovulneris</name>
    <dbReference type="NCBI Taxonomy" id="52770"/>
    <lineage>
        <taxon>Bacteria</taxon>
        <taxon>Bacillati</taxon>
        <taxon>Actinomycetota</taxon>
        <taxon>Actinomycetes</taxon>
        <taxon>Actinomycetales</taxon>
        <taxon>Actinomycetaceae</taxon>
        <taxon>Buchananella</taxon>
    </lineage>
</organism>
<dbReference type="PANTHER" id="PTHR20941:SF1">
    <property type="entry name" value="FOLIC ACID SYNTHESIS PROTEIN FOL1"/>
    <property type="match status" value="1"/>
</dbReference>